<dbReference type="NCBIfam" id="TIGR02917">
    <property type="entry name" value="PEP_TPR_lipo"/>
    <property type="match status" value="1"/>
</dbReference>
<dbReference type="InterPro" id="IPR019734">
    <property type="entry name" value="TPR_rpt"/>
</dbReference>
<feature type="repeat" description="TPR" evidence="3">
    <location>
        <begin position="784"/>
        <end position="817"/>
    </location>
</feature>
<dbReference type="InterPro" id="IPR011990">
    <property type="entry name" value="TPR-like_helical_dom_sf"/>
</dbReference>
<feature type="chain" id="PRO_5047022211" evidence="4">
    <location>
        <begin position="26"/>
        <end position="931"/>
    </location>
</feature>
<evidence type="ECO:0000256" key="4">
    <source>
        <dbReference type="SAM" id="SignalP"/>
    </source>
</evidence>
<dbReference type="Gene3D" id="1.25.40.10">
    <property type="entry name" value="Tetratricopeptide repeat domain"/>
    <property type="match status" value="5"/>
</dbReference>
<keyword evidence="4" id="KW-0732">Signal</keyword>
<reference evidence="5 6" key="1">
    <citation type="submission" date="2023-07" db="EMBL/GenBank/DDBJ databases">
        <title>Sorghum-associated microbial communities from plants grown in Nebraska, USA.</title>
        <authorList>
            <person name="Schachtman D."/>
        </authorList>
    </citation>
    <scope>NUCLEOTIDE SEQUENCE [LARGE SCALE GENOMIC DNA]</scope>
    <source>
        <strain evidence="5 6">BE316</strain>
    </source>
</reference>
<evidence type="ECO:0000313" key="6">
    <source>
        <dbReference type="Proteomes" id="UP001180825"/>
    </source>
</evidence>
<dbReference type="Proteomes" id="UP001180825">
    <property type="component" value="Unassembled WGS sequence"/>
</dbReference>
<dbReference type="RefSeq" id="WP_310330477.1">
    <property type="nucleotide sequence ID" value="NZ_JAVDXV010000006.1"/>
</dbReference>
<dbReference type="EMBL" id="JAVDXV010000006">
    <property type="protein sequence ID" value="MDR7334196.1"/>
    <property type="molecule type" value="Genomic_DNA"/>
</dbReference>
<dbReference type="PROSITE" id="PS51257">
    <property type="entry name" value="PROKAR_LIPOPROTEIN"/>
    <property type="match status" value="1"/>
</dbReference>
<accession>A0ABU2AAI3</accession>
<feature type="signal peptide" evidence="4">
    <location>
        <begin position="1"/>
        <end position="25"/>
    </location>
</feature>
<comment type="caution">
    <text evidence="5">The sequence shown here is derived from an EMBL/GenBank/DDBJ whole genome shotgun (WGS) entry which is preliminary data.</text>
</comment>
<proteinExistence type="predicted"/>
<feature type="repeat" description="TPR" evidence="3">
    <location>
        <begin position="851"/>
        <end position="884"/>
    </location>
</feature>
<gene>
    <name evidence="5" type="ORF">J2X21_003348</name>
</gene>
<organism evidence="5 6">
    <name type="scientific">Roseateles asaccharophilus</name>
    <dbReference type="NCBI Taxonomy" id="582607"/>
    <lineage>
        <taxon>Bacteria</taxon>
        <taxon>Pseudomonadati</taxon>
        <taxon>Pseudomonadota</taxon>
        <taxon>Betaproteobacteria</taxon>
        <taxon>Burkholderiales</taxon>
        <taxon>Sphaerotilaceae</taxon>
        <taxon>Roseateles</taxon>
    </lineage>
</organism>
<dbReference type="PANTHER" id="PTHR45586">
    <property type="entry name" value="TPR REPEAT-CONTAINING PROTEIN PA4667"/>
    <property type="match status" value="1"/>
</dbReference>
<dbReference type="Pfam" id="PF14559">
    <property type="entry name" value="TPR_19"/>
    <property type="match status" value="4"/>
</dbReference>
<keyword evidence="2 3" id="KW-0802">TPR repeat</keyword>
<dbReference type="Pfam" id="PF13432">
    <property type="entry name" value="TPR_16"/>
    <property type="match status" value="4"/>
</dbReference>
<keyword evidence="5" id="KW-0449">Lipoprotein</keyword>
<dbReference type="PROSITE" id="PS50005">
    <property type="entry name" value="TPR"/>
    <property type="match status" value="4"/>
</dbReference>
<evidence type="ECO:0000256" key="3">
    <source>
        <dbReference type="PROSITE-ProRule" id="PRU00339"/>
    </source>
</evidence>
<name>A0ABU2AAI3_9BURK</name>
<protein>
    <submittedName>
        <fullName evidence="5">PEP-CTERM system TPR-repeat lipoprotein</fullName>
    </submittedName>
</protein>
<dbReference type="SMART" id="SM00028">
    <property type="entry name" value="TPR"/>
    <property type="match status" value="13"/>
</dbReference>
<feature type="repeat" description="TPR" evidence="3">
    <location>
        <begin position="377"/>
        <end position="410"/>
    </location>
</feature>
<dbReference type="InterPro" id="IPR051012">
    <property type="entry name" value="CellSynth/LPSAsmb/PSIAsmb"/>
</dbReference>
<feature type="repeat" description="TPR" evidence="3">
    <location>
        <begin position="32"/>
        <end position="65"/>
    </location>
</feature>
<evidence type="ECO:0000313" key="5">
    <source>
        <dbReference type="EMBL" id="MDR7334196.1"/>
    </source>
</evidence>
<sequence length="931" mass="100293">MSNSLKTPWQRKGALLAAIALSTLAACSSHDATELIASGRNHLEKKDYRAAVIEFKNALQRDPASDEARFLLGVALMDSGDSSGALVEFNKLNTSGFDPDRLQPRLAEVMLVHGELDKVIAEFAGKKLGTPKAQAALAATLASAYGIRGKFDLALASAEASLKDDPEGLNGRLVMAQIKTLRDDPAGAMADVENAERTHPKSARPKIFKAELMGMMQGRFDASAIAQTYREGLALDPKSIQAHAGLIHLALTQKDEAAAKAQLDQLRKVYPSGAPTQYFIALLALERRELPAAVEAIQLMLKFAPDNVAGLQLAGRIAFEAGNYAQAAAHLGKALPRTTQTTQVRLLLARSLLRAGDNKMALSTLQPLINERSGVPAEAFTLAADAQVRLGEPEVAKQLYQRALTVNPQNERARSALAVVDISEGRIDQGVRVLKEVGRTSNDLQADILVASTYIESRQFERARAAIDDLEKKRPDSAAGPYLRGELALAQGDVSEATRQYEAASKKDSKDFSAVAALAALDQRAGKPEAAVARYKSYLEKNPRSLNADLAVISLAKAQGQPPSKIAADLETLVKKYPDSEFPRVALVRALLEGGDVKRAQVVGKEVQTAFPASPAALDAAGLVELVAGNHNQARQTFSQLAALQPKDAGPLLRLSQVHLANKDATGALAQLTKALTLQPGNVEVHFQMVSLLAKMGRYDRALAQARTAQTAVPASPAGWMLEGDLLNGKRDFVGAVAAYRKGLAKARVGASAVKLHRALEDAARLKEAQQFEKEWRTERPQDPVFNYYLGDRYLALGELDTSAELYRTVLKVVPKDPASLNNLAWILSQQGKPEALETAERALSAAPKSAPAFDTLAEIHSRAGRLDKAVAAQRQAADLAPNQPMMRLRLAQYLLKDKQLPAARKELEVLAGLGAKFPKQDEVKRLMGQL</sequence>
<keyword evidence="1" id="KW-0677">Repeat</keyword>
<dbReference type="SUPFAM" id="SSF48452">
    <property type="entry name" value="TPR-like"/>
    <property type="match status" value="2"/>
</dbReference>
<dbReference type="SUPFAM" id="SSF81901">
    <property type="entry name" value="HCP-like"/>
    <property type="match status" value="1"/>
</dbReference>
<keyword evidence="6" id="KW-1185">Reference proteome</keyword>
<dbReference type="PANTHER" id="PTHR45586:SF1">
    <property type="entry name" value="LIPOPOLYSACCHARIDE ASSEMBLY PROTEIN B"/>
    <property type="match status" value="1"/>
</dbReference>
<evidence type="ECO:0000256" key="1">
    <source>
        <dbReference type="ARBA" id="ARBA00022737"/>
    </source>
</evidence>
<dbReference type="InterPro" id="IPR014266">
    <property type="entry name" value="PEP-CTERM_TPR_PrsT"/>
</dbReference>
<evidence type="ECO:0000256" key="2">
    <source>
        <dbReference type="ARBA" id="ARBA00022803"/>
    </source>
</evidence>